<organism evidence="4">
    <name type="scientific">Micromonospora sp. CCTCC AA 2012012</name>
    <dbReference type="NCBI Taxonomy" id="3111921"/>
    <lineage>
        <taxon>Bacteria</taxon>
        <taxon>Bacillati</taxon>
        <taxon>Actinomycetota</taxon>
        <taxon>Actinomycetes</taxon>
        <taxon>Micromonosporales</taxon>
        <taxon>Micromonosporaceae</taxon>
        <taxon>Micromonospora</taxon>
    </lineage>
</organism>
<evidence type="ECO:0000313" key="3">
    <source>
        <dbReference type="EMBL" id="XBP92948.1"/>
    </source>
</evidence>
<feature type="region of interest" description="Disordered" evidence="1">
    <location>
        <begin position="146"/>
        <end position="166"/>
    </location>
</feature>
<dbReference type="EMBL" id="CP157762">
    <property type="protein sequence ID" value="XBP92948.1"/>
    <property type="molecule type" value="Genomic_DNA"/>
</dbReference>
<evidence type="ECO:0000256" key="2">
    <source>
        <dbReference type="SAM" id="Phobius"/>
    </source>
</evidence>
<dbReference type="EMBL" id="CP159342">
    <property type="protein sequence ID" value="XCH73645.1"/>
    <property type="molecule type" value="Genomic_DNA"/>
</dbReference>
<gene>
    <name evidence="4" type="ORF">ABUL08_25745</name>
    <name evidence="3" type="ORF">VK199_25665</name>
</gene>
<proteinExistence type="predicted"/>
<dbReference type="AlphaFoldDB" id="A0AAU8HBU6"/>
<reference evidence="4" key="2">
    <citation type="submission" date="2024-06" db="EMBL/GenBank/DDBJ databases">
        <title>Micromonospora mangrovi CCTCC AA 2012012 genome sequences.</title>
        <authorList>
            <person name="Gao J."/>
        </authorList>
    </citation>
    <scope>NUCLEOTIDE SEQUENCE</scope>
    <source>
        <strain evidence="4">CCTCC AA 2012012</strain>
    </source>
</reference>
<keyword evidence="2" id="KW-1133">Transmembrane helix</keyword>
<reference evidence="3" key="1">
    <citation type="submission" date="2024-01" db="EMBL/GenBank/DDBJ databases">
        <title>The genome sequence of Micromonospora mangrovi CCTCC AA 2012012.</title>
        <authorList>
            <person name="Gao J."/>
        </authorList>
    </citation>
    <scope>NUCLEOTIDE SEQUENCE</scope>
    <source>
        <strain evidence="3">CCTCC AA 2012012</strain>
    </source>
</reference>
<feature type="transmembrane region" description="Helical" evidence="2">
    <location>
        <begin position="16"/>
        <end position="35"/>
    </location>
</feature>
<evidence type="ECO:0000256" key="1">
    <source>
        <dbReference type="SAM" id="MobiDB-lite"/>
    </source>
</evidence>
<keyword evidence="2" id="KW-0472">Membrane</keyword>
<dbReference type="RefSeq" id="WP_350932572.1">
    <property type="nucleotide sequence ID" value="NZ_CP157762.1"/>
</dbReference>
<accession>A0AAU8HBU6</accession>
<feature type="region of interest" description="Disordered" evidence="1">
    <location>
        <begin position="40"/>
        <end position="79"/>
    </location>
</feature>
<name>A0AAU8HBU6_9ACTN</name>
<sequence length="166" mass="18182">MTTVLIAADQESSRGWGGPIALLVAVVLFLVVIGVQEHLRPAGGRAPSPTDEGDPDDGVTAQVSEVSDTDDTDRDTSPWGWIVNRGGRRVRVYTEPGRDDELDLDLDAAAEQEAETLEDVVDRMEEDGVAYAEIVRRLMADHRVSESTAKRAIRRSREARAKQRAS</sequence>
<evidence type="ECO:0000313" key="4">
    <source>
        <dbReference type="EMBL" id="XCH73645.1"/>
    </source>
</evidence>
<protein>
    <submittedName>
        <fullName evidence="4">Uncharacterized protein</fullName>
    </submittedName>
</protein>
<keyword evidence="2" id="KW-0812">Transmembrane</keyword>